<keyword evidence="2" id="KW-1185">Reference proteome</keyword>
<dbReference type="EMBL" id="BGZK01003602">
    <property type="protein sequence ID" value="GBP02904.1"/>
    <property type="molecule type" value="Genomic_DNA"/>
</dbReference>
<protein>
    <submittedName>
        <fullName evidence="1">COP9 signalosome complex subunit 1b</fullName>
    </submittedName>
</protein>
<name>A0A4C1SLQ8_EUMVA</name>
<evidence type="ECO:0000313" key="1">
    <source>
        <dbReference type="EMBL" id="GBP02904.1"/>
    </source>
</evidence>
<proteinExistence type="predicted"/>
<evidence type="ECO:0000313" key="2">
    <source>
        <dbReference type="Proteomes" id="UP000299102"/>
    </source>
</evidence>
<gene>
    <name evidence="1" type="primary">CSN1b</name>
    <name evidence="1" type="ORF">EVAR_65005_1</name>
</gene>
<sequence length="204" mass="22859">MPQIPLPQHRGWGAAGSLPDIAAKPALPAQSQDFCRFSIKLGRNQKQKAALKLEKLDSDLKNFKSSSIKENWSHVLSYVSRPSTPDFSEFKKTQTRNRALIQYLVHTLSADMRKMATAFNHYCRALENEVMQLILMDKFKLVLTRTTKYCTQKKLINVAVLLKELFNGQGISKTLSHSLPRESGNHVTDLCVAAGSSTPTTARI</sequence>
<dbReference type="Proteomes" id="UP000299102">
    <property type="component" value="Unassembled WGS sequence"/>
</dbReference>
<comment type="caution">
    <text evidence="1">The sequence shown here is derived from an EMBL/GenBank/DDBJ whole genome shotgun (WGS) entry which is preliminary data.</text>
</comment>
<organism evidence="1 2">
    <name type="scientific">Eumeta variegata</name>
    <name type="common">Bagworm moth</name>
    <name type="synonym">Eumeta japonica</name>
    <dbReference type="NCBI Taxonomy" id="151549"/>
    <lineage>
        <taxon>Eukaryota</taxon>
        <taxon>Metazoa</taxon>
        <taxon>Ecdysozoa</taxon>
        <taxon>Arthropoda</taxon>
        <taxon>Hexapoda</taxon>
        <taxon>Insecta</taxon>
        <taxon>Pterygota</taxon>
        <taxon>Neoptera</taxon>
        <taxon>Endopterygota</taxon>
        <taxon>Lepidoptera</taxon>
        <taxon>Glossata</taxon>
        <taxon>Ditrysia</taxon>
        <taxon>Tineoidea</taxon>
        <taxon>Psychidae</taxon>
        <taxon>Oiketicinae</taxon>
        <taxon>Eumeta</taxon>
    </lineage>
</organism>
<reference evidence="1 2" key="1">
    <citation type="journal article" date="2019" name="Commun. Biol.">
        <title>The bagworm genome reveals a unique fibroin gene that provides high tensile strength.</title>
        <authorList>
            <person name="Kono N."/>
            <person name="Nakamura H."/>
            <person name="Ohtoshi R."/>
            <person name="Tomita M."/>
            <person name="Numata K."/>
            <person name="Arakawa K."/>
        </authorList>
    </citation>
    <scope>NUCLEOTIDE SEQUENCE [LARGE SCALE GENOMIC DNA]</scope>
</reference>
<dbReference type="AlphaFoldDB" id="A0A4C1SLQ8"/>
<dbReference type="Gene3D" id="1.25.40.570">
    <property type="match status" value="1"/>
</dbReference>
<accession>A0A4C1SLQ8</accession>
<dbReference type="STRING" id="151549.A0A4C1SLQ8"/>